<sequence length="487" mass="53163">MNLRTLAGGLALPLGALAAQSPDMVDKIAPRTIESTWSNPKFTVAAPPPSADKFVWSTDVDPMMKGMRWYQGDAADSAYRAAYALFSRQEYRTAADRFAEVRTKYPTTRYFCDAAYYEAFARYRLGTPNDLRTAYRVLDGMGSRCADASRSEDVPELAARVDGVLARLGDGDATERVRRAASQGRRVCDREERNVKIQALSALAQMDPEGAKAILAKVLDNRDECYAPVRREALGLVARTSDASAVALLARAARSDPDFDTQAAAVDALTRIANDAAYSAIEDLLRTSTDERLQTAAARAMTRSDSPRAQASVRALAERKDVSERLRISVINSLAQQGMNGGGTPLPTEYWRSLYGKVESDELRRAVVNAVNRNSDDGMQFLLGIARGANEPPSVRELALARVRQLAPVADLYKLFEAADSRGIRQSIVAGLGSRKEPEATDRLIDIAKRGTDPEVRASAIRYLGQPARRDDPKVRKALADILGGES</sequence>
<dbReference type="STRING" id="861299.J421_1418"/>
<gene>
    <name evidence="2" type="ORF">J421_1418</name>
</gene>
<dbReference type="Gene3D" id="1.25.40.10">
    <property type="entry name" value="Tetratricopeptide repeat domain"/>
    <property type="match status" value="1"/>
</dbReference>
<dbReference type="InterPro" id="IPR011989">
    <property type="entry name" value="ARM-like"/>
</dbReference>
<feature type="signal peptide" evidence="1">
    <location>
        <begin position="1"/>
        <end position="18"/>
    </location>
</feature>
<dbReference type="GO" id="GO:0016491">
    <property type="term" value="F:oxidoreductase activity"/>
    <property type="evidence" value="ECO:0007669"/>
    <property type="project" value="TreeGrafter"/>
</dbReference>
<dbReference type="InterPro" id="IPR011990">
    <property type="entry name" value="TPR-like_helical_dom_sf"/>
</dbReference>
<dbReference type="eggNOG" id="COG1413">
    <property type="taxonomic scope" value="Bacteria"/>
</dbReference>
<dbReference type="EMBL" id="CP007128">
    <property type="protein sequence ID" value="AHG88955.1"/>
    <property type="molecule type" value="Genomic_DNA"/>
</dbReference>
<dbReference type="PANTHER" id="PTHR12697:SF5">
    <property type="entry name" value="DEOXYHYPUSINE HYDROXYLASE"/>
    <property type="match status" value="1"/>
</dbReference>
<keyword evidence="3" id="KW-1185">Reference proteome</keyword>
<dbReference type="AlphaFoldDB" id="W0RF40"/>
<evidence type="ECO:0000256" key="1">
    <source>
        <dbReference type="SAM" id="SignalP"/>
    </source>
</evidence>
<dbReference type="RefSeq" id="WP_025410476.1">
    <property type="nucleotide sequence ID" value="NZ_CP007128.1"/>
</dbReference>
<dbReference type="PANTHER" id="PTHR12697">
    <property type="entry name" value="PBS LYASE HEAT-LIKE PROTEIN"/>
    <property type="match status" value="1"/>
</dbReference>
<protein>
    <recommendedName>
        <fullName evidence="4">HEAT domain containing protein</fullName>
    </recommendedName>
</protein>
<dbReference type="InParanoid" id="W0RF40"/>
<dbReference type="Gene3D" id="1.25.10.10">
    <property type="entry name" value="Leucine-rich Repeat Variant"/>
    <property type="match status" value="2"/>
</dbReference>
<keyword evidence="1" id="KW-0732">Signal</keyword>
<dbReference type="KEGG" id="gba:J421_1418"/>
<accession>W0RF40</accession>
<dbReference type="SUPFAM" id="SSF48371">
    <property type="entry name" value="ARM repeat"/>
    <property type="match status" value="1"/>
</dbReference>
<name>W0RF40_9BACT</name>
<dbReference type="HOGENOM" id="CLU_559919_0_0_0"/>
<dbReference type="InterPro" id="IPR004155">
    <property type="entry name" value="PBS_lyase_HEAT"/>
</dbReference>
<proteinExistence type="predicted"/>
<evidence type="ECO:0000313" key="2">
    <source>
        <dbReference type="EMBL" id="AHG88955.1"/>
    </source>
</evidence>
<dbReference type="InterPro" id="IPR016024">
    <property type="entry name" value="ARM-type_fold"/>
</dbReference>
<evidence type="ECO:0000313" key="3">
    <source>
        <dbReference type="Proteomes" id="UP000019151"/>
    </source>
</evidence>
<organism evidence="2 3">
    <name type="scientific">Gemmatirosa kalamazoonensis</name>
    <dbReference type="NCBI Taxonomy" id="861299"/>
    <lineage>
        <taxon>Bacteria</taxon>
        <taxon>Pseudomonadati</taxon>
        <taxon>Gemmatimonadota</taxon>
        <taxon>Gemmatimonadia</taxon>
        <taxon>Gemmatimonadales</taxon>
        <taxon>Gemmatimonadaceae</taxon>
        <taxon>Gemmatirosa</taxon>
    </lineage>
</organism>
<dbReference type="Pfam" id="PF13646">
    <property type="entry name" value="HEAT_2"/>
    <property type="match status" value="2"/>
</dbReference>
<feature type="chain" id="PRO_5004794058" description="HEAT domain containing protein" evidence="1">
    <location>
        <begin position="19"/>
        <end position="487"/>
    </location>
</feature>
<dbReference type="SMART" id="SM00567">
    <property type="entry name" value="EZ_HEAT"/>
    <property type="match status" value="4"/>
</dbReference>
<dbReference type="Proteomes" id="UP000019151">
    <property type="component" value="Chromosome"/>
</dbReference>
<evidence type="ECO:0008006" key="4">
    <source>
        <dbReference type="Google" id="ProtNLM"/>
    </source>
</evidence>
<reference evidence="2 3" key="1">
    <citation type="journal article" date="2014" name="Genome Announc.">
        <title>Genome Sequence and Methylome of Soil Bacterium Gemmatirosa kalamazoonensis KBS708T, a Member of the Rarely Cultivated Gemmatimonadetes Phylum.</title>
        <authorList>
            <person name="Debruyn J.M."/>
            <person name="Radosevich M."/>
            <person name="Wommack K.E."/>
            <person name="Polson S.W."/>
            <person name="Hauser L.J."/>
            <person name="Fawaz M.N."/>
            <person name="Korlach J."/>
            <person name="Tsai Y.C."/>
        </authorList>
    </citation>
    <scope>NUCLEOTIDE SEQUENCE [LARGE SCALE GENOMIC DNA]</scope>
    <source>
        <strain evidence="2 3">KBS708</strain>
    </source>
</reference>